<name>A0A1B0AK32_GLOPL</name>
<dbReference type="VEuPathDB" id="VectorBase:GPAI048301"/>
<reference evidence="3" key="1">
    <citation type="submission" date="2014-03" db="EMBL/GenBank/DDBJ databases">
        <authorList>
            <person name="Aksoy S."/>
            <person name="Warren W."/>
            <person name="Wilson R.K."/>
        </authorList>
    </citation>
    <scope>NUCLEOTIDE SEQUENCE [LARGE SCALE GENOMIC DNA]</scope>
    <source>
        <strain evidence="3">IAEA</strain>
    </source>
</reference>
<accession>A0A1B0AK32</accession>
<proteinExistence type="predicted"/>
<keyword evidence="1" id="KW-0732">Signal</keyword>
<protein>
    <submittedName>
        <fullName evidence="2">Uncharacterized protein</fullName>
    </submittedName>
</protein>
<feature type="signal peptide" evidence="1">
    <location>
        <begin position="1"/>
        <end position="24"/>
    </location>
</feature>
<keyword evidence="3" id="KW-1185">Reference proteome</keyword>
<feature type="chain" id="PRO_5008403905" evidence="1">
    <location>
        <begin position="25"/>
        <end position="256"/>
    </location>
</feature>
<evidence type="ECO:0000256" key="1">
    <source>
        <dbReference type="SAM" id="SignalP"/>
    </source>
</evidence>
<evidence type="ECO:0000313" key="3">
    <source>
        <dbReference type="Proteomes" id="UP000092445"/>
    </source>
</evidence>
<reference evidence="2" key="2">
    <citation type="submission" date="2020-05" db="UniProtKB">
        <authorList>
            <consortium name="EnsemblMetazoa"/>
        </authorList>
    </citation>
    <scope>IDENTIFICATION</scope>
    <source>
        <strain evidence="2">IAEA</strain>
    </source>
</reference>
<sequence>MISLKILKFYAIIALMMELKLVFSEKFHKNHLGYPLLKPQRLQQQQQQQKQQQQRNILRINKNFNKFVRKSNENTFERLPKSSLYLTQDKSTHSGKHFNGYESINNALPIFDPMPGRESVKQAERPLIFIYNDARRLLNSMLGKWKYRMNEPVPGQILYPPRILKLKSKKRTNSPSKKTKPFVANGEKRINVMPFTIDDAKTYKAYYARQQVMWKPLINYVTKAKTKANSVKQLSTRKYEEKPKEEDRTWFIINGR</sequence>
<dbReference type="Proteomes" id="UP000092445">
    <property type="component" value="Unassembled WGS sequence"/>
</dbReference>
<dbReference type="AlphaFoldDB" id="A0A1B0AK32"/>
<evidence type="ECO:0000313" key="2">
    <source>
        <dbReference type="EnsemblMetazoa" id="GPAI048301-PA"/>
    </source>
</evidence>
<dbReference type="EnsemblMetazoa" id="GPAI048301-RA">
    <property type="protein sequence ID" value="GPAI048301-PA"/>
    <property type="gene ID" value="GPAI048301"/>
</dbReference>
<organism evidence="2 3">
    <name type="scientific">Glossina pallidipes</name>
    <name type="common">Tsetse fly</name>
    <dbReference type="NCBI Taxonomy" id="7398"/>
    <lineage>
        <taxon>Eukaryota</taxon>
        <taxon>Metazoa</taxon>
        <taxon>Ecdysozoa</taxon>
        <taxon>Arthropoda</taxon>
        <taxon>Hexapoda</taxon>
        <taxon>Insecta</taxon>
        <taxon>Pterygota</taxon>
        <taxon>Neoptera</taxon>
        <taxon>Endopterygota</taxon>
        <taxon>Diptera</taxon>
        <taxon>Brachycera</taxon>
        <taxon>Muscomorpha</taxon>
        <taxon>Hippoboscoidea</taxon>
        <taxon>Glossinidae</taxon>
        <taxon>Glossina</taxon>
    </lineage>
</organism>